<dbReference type="EMBL" id="JBBWRZ010000015">
    <property type="protein sequence ID" value="KAK8222656.1"/>
    <property type="molecule type" value="Genomic_DNA"/>
</dbReference>
<protein>
    <recommendedName>
        <fullName evidence="4">Secreted protein</fullName>
    </recommendedName>
</protein>
<name>A0ABR1Y8J9_9PEZI</name>
<proteinExistence type="predicted"/>
<evidence type="ECO:0000313" key="2">
    <source>
        <dbReference type="EMBL" id="KAK8222656.1"/>
    </source>
</evidence>
<feature type="compositionally biased region" description="Basic residues" evidence="1">
    <location>
        <begin position="154"/>
        <end position="164"/>
    </location>
</feature>
<reference evidence="2 3" key="1">
    <citation type="submission" date="2024-04" db="EMBL/GenBank/DDBJ databases">
        <title>Phyllosticta paracitricarpa is synonymous to the EU quarantine fungus P. citricarpa based on phylogenomic analyses.</title>
        <authorList>
            <consortium name="Lawrence Berkeley National Laboratory"/>
            <person name="Van Ingen-Buijs V.A."/>
            <person name="Van Westerhoven A.C."/>
            <person name="Haridas S."/>
            <person name="Skiadas P."/>
            <person name="Martin F."/>
            <person name="Groenewald J.Z."/>
            <person name="Crous P.W."/>
            <person name="Seidl M.F."/>
        </authorList>
    </citation>
    <scope>NUCLEOTIDE SEQUENCE [LARGE SCALE GENOMIC DNA]</scope>
    <source>
        <strain evidence="2 3">CBS 123374</strain>
    </source>
</reference>
<evidence type="ECO:0000313" key="3">
    <source>
        <dbReference type="Proteomes" id="UP001492380"/>
    </source>
</evidence>
<evidence type="ECO:0008006" key="4">
    <source>
        <dbReference type="Google" id="ProtNLM"/>
    </source>
</evidence>
<gene>
    <name evidence="2" type="ORF">HDK90DRAFT_119658</name>
</gene>
<comment type="caution">
    <text evidence="2">The sequence shown here is derived from an EMBL/GenBank/DDBJ whole genome shotgun (WGS) entry which is preliminary data.</text>
</comment>
<evidence type="ECO:0000256" key="1">
    <source>
        <dbReference type="SAM" id="MobiDB-lite"/>
    </source>
</evidence>
<organism evidence="2 3">
    <name type="scientific">Phyllosticta capitalensis</name>
    <dbReference type="NCBI Taxonomy" id="121624"/>
    <lineage>
        <taxon>Eukaryota</taxon>
        <taxon>Fungi</taxon>
        <taxon>Dikarya</taxon>
        <taxon>Ascomycota</taxon>
        <taxon>Pezizomycotina</taxon>
        <taxon>Dothideomycetes</taxon>
        <taxon>Dothideomycetes incertae sedis</taxon>
        <taxon>Botryosphaeriales</taxon>
        <taxon>Phyllostictaceae</taxon>
        <taxon>Phyllosticta</taxon>
    </lineage>
</organism>
<keyword evidence="3" id="KW-1185">Reference proteome</keyword>
<feature type="region of interest" description="Disordered" evidence="1">
    <location>
        <begin position="154"/>
        <end position="174"/>
    </location>
</feature>
<dbReference type="Proteomes" id="UP001492380">
    <property type="component" value="Unassembled WGS sequence"/>
</dbReference>
<sequence length="202" mass="23751">MLELHHGAPAWPTFLFARPLLICCASWFAFLPLQAHFWSRPEHNAFLCFSRRHCAKSEARASLSQSLDRLCTFLESFPSCNHAYESVRHAAEYGTWRLRHDWSAQNARKDYQQGRIMTDNGSKFRISFFHIVQRHFPLSNQSSKSHMEFRMKRALHSRRTRHDKRSNEATATPTFRSFHRPRHTRNFLTSCTNNVIYGTSHA</sequence>
<accession>A0ABR1Y8J9</accession>